<dbReference type="Proteomes" id="UP001235939">
    <property type="component" value="Chromosome 03"/>
</dbReference>
<feature type="domain" description="C2H2-type" evidence="6">
    <location>
        <begin position="54"/>
        <end position="81"/>
    </location>
</feature>
<evidence type="ECO:0000256" key="3">
    <source>
        <dbReference type="ARBA" id="ARBA00022771"/>
    </source>
</evidence>
<organism evidence="7 8">
    <name type="scientific">Cordylochernes scorpioides</name>
    <dbReference type="NCBI Taxonomy" id="51811"/>
    <lineage>
        <taxon>Eukaryota</taxon>
        <taxon>Metazoa</taxon>
        <taxon>Ecdysozoa</taxon>
        <taxon>Arthropoda</taxon>
        <taxon>Chelicerata</taxon>
        <taxon>Arachnida</taxon>
        <taxon>Pseudoscorpiones</taxon>
        <taxon>Cheliferoidea</taxon>
        <taxon>Chernetidae</taxon>
        <taxon>Cordylochernes</taxon>
    </lineage>
</organism>
<dbReference type="Pfam" id="PF13909">
    <property type="entry name" value="zf-H2C2_5"/>
    <property type="match status" value="3"/>
</dbReference>
<dbReference type="InterPro" id="IPR013087">
    <property type="entry name" value="Znf_C2H2_type"/>
</dbReference>
<evidence type="ECO:0000256" key="2">
    <source>
        <dbReference type="ARBA" id="ARBA00022737"/>
    </source>
</evidence>
<dbReference type="PANTHER" id="PTHR24403:SF109">
    <property type="entry name" value="ZINC FINGER PROTEIN 845-LIKE"/>
    <property type="match status" value="1"/>
</dbReference>
<name>A0ABY6KAB4_9ARAC</name>
<feature type="domain" description="C2H2-type" evidence="6">
    <location>
        <begin position="82"/>
        <end position="109"/>
    </location>
</feature>
<dbReference type="Gene3D" id="3.30.160.60">
    <property type="entry name" value="Classic Zinc Finger"/>
    <property type="match status" value="6"/>
</dbReference>
<keyword evidence="8" id="KW-1185">Reference proteome</keyword>
<dbReference type="InterPro" id="IPR050688">
    <property type="entry name" value="Zinc_finger/UBP_domain"/>
</dbReference>
<dbReference type="PANTHER" id="PTHR24403">
    <property type="entry name" value="ZINC FINGER PROTEIN"/>
    <property type="match status" value="1"/>
</dbReference>
<dbReference type="SUPFAM" id="SSF57667">
    <property type="entry name" value="beta-beta-alpha zinc fingers"/>
    <property type="match status" value="3"/>
</dbReference>
<dbReference type="EMBL" id="CP092865">
    <property type="protein sequence ID" value="UYV65789.1"/>
    <property type="molecule type" value="Genomic_DNA"/>
</dbReference>
<accession>A0ABY6KAB4</accession>
<keyword evidence="2" id="KW-0677">Repeat</keyword>
<gene>
    <name evidence="7" type="ORF">LAZ67_3005464</name>
</gene>
<feature type="domain" description="C2H2-type" evidence="6">
    <location>
        <begin position="166"/>
        <end position="193"/>
    </location>
</feature>
<dbReference type="InterPro" id="IPR036236">
    <property type="entry name" value="Znf_C2H2_sf"/>
</dbReference>
<sequence>MHTSGILCTQLGLRNWDIFKFPEFSYAGIKFSGTSNRKKKVVRHLRTHTGEKPFKCEHCDYRAAEKHSLVRHLVIHTGEKPFKCEHCDYRTSRKNELNTHLKIHTGEKPFKCEHCAYRTFMKFNLIKHLKIHTGEKPFKCEYCDYRTVETNRLVRHLHTHTGEKPFKCEYCDYRTSDKQYLKRHLYMHTGEKPFKCEHCDYRASKKRHCYDMKKLAKESMKKYRKTNRLEDRECYASSRKKYLALLDLKRKGFDNEKQEILRNAKDSKTFWKNIALYKSTSIIQGEIAIQDWLNFYCELMTTEKILRICNLHNVISQNDPILDSEITKADIYKDIAGLKSNKACGPDGIPNEVLKILPDSYILLLKQLYNSVMTTGKYPAIWTNSTIQPIFKNGYKNSPSNYRGIALISNVSKLFTSILRSRLEEWVKGRRVILENQADL</sequence>
<evidence type="ECO:0000313" key="7">
    <source>
        <dbReference type="EMBL" id="UYV65789.1"/>
    </source>
</evidence>
<protein>
    <recommendedName>
        <fullName evidence="6">C2H2-type domain-containing protein</fullName>
    </recommendedName>
</protein>
<evidence type="ECO:0000256" key="4">
    <source>
        <dbReference type="ARBA" id="ARBA00022833"/>
    </source>
</evidence>
<feature type="domain" description="C2H2-type" evidence="6">
    <location>
        <begin position="138"/>
        <end position="165"/>
    </location>
</feature>
<reference evidence="7 8" key="1">
    <citation type="submission" date="2022-01" db="EMBL/GenBank/DDBJ databases">
        <title>A chromosomal length assembly of Cordylochernes scorpioides.</title>
        <authorList>
            <person name="Zeh D."/>
            <person name="Zeh J."/>
        </authorList>
    </citation>
    <scope>NUCLEOTIDE SEQUENCE [LARGE SCALE GENOMIC DNA]</scope>
    <source>
        <strain evidence="7">IN4F17</strain>
        <tissue evidence="7">Whole Body</tissue>
    </source>
</reference>
<keyword evidence="4" id="KW-0862">Zinc</keyword>
<keyword evidence="1" id="KW-0479">Metal-binding</keyword>
<keyword evidence="3 5" id="KW-0863">Zinc-finger</keyword>
<evidence type="ECO:0000256" key="5">
    <source>
        <dbReference type="PROSITE-ProRule" id="PRU00042"/>
    </source>
</evidence>
<evidence type="ECO:0000313" key="8">
    <source>
        <dbReference type="Proteomes" id="UP001235939"/>
    </source>
</evidence>
<dbReference type="PROSITE" id="PS50157">
    <property type="entry name" value="ZINC_FINGER_C2H2_2"/>
    <property type="match status" value="5"/>
</dbReference>
<feature type="domain" description="C2H2-type" evidence="6">
    <location>
        <begin position="110"/>
        <end position="137"/>
    </location>
</feature>
<proteinExistence type="predicted"/>
<dbReference type="SMART" id="SM00355">
    <property type="entry name" value="ZnF_C2H2"/>
    <property type="match status" value="5"/>
</dbReference>
<evidence type="ECO:0000259" key="6">
    <source>
        <dbReference type="PROSITE" id="PS50157"/>
    </source>
</evidence>
<evidence type="ECO:0000256" key="1">
    <source>
        <dbReference type="ARBA" id="ARBA00022723"/>
    </source>
</evidence>